<gene>
    <name evidence="5" type="ORF">TL16_g08870</name>
</gene>
<feature type="domain" description="EGF-like" evidence="3">
    <location>
        <begin position="3195"/>
        <end position="3242"/>
    </location>
</feature>
<feature type="domain" description="EGF-like" evidence="3">
    <location>
        <begin position="2863"/>
        <end position="2914"/>
    </location>
</feature>
<dbReference type="SMART" id="SM01411">
    <property type="entry name" value="Ephrin_rec_like"/>
    <property type="match status" value="44"/>
</dbReference>
<dbReference type="SMART" id="SM00261">
    <property type="entry name" value="FU"/>
    <property type="match status" value="14"/>
</dbReference>
<dbReference type="InterPro" id="IPR001368">
    <property type="entry name" value="TNFR/NGFR_Cys_rich_reg"/>
</dbReference>
<feature type="transmembrane region" description="Helical" evidence="2">
    <location>
        <begin position="3413"/>
        <end position="3434"/>
    </location>
</feature>
<dbReference type="InterPro" id="IPR000742">
    <property type="entry name" value="EGF"/>
</dbReference>
<feature type="transmembrane region" description="Helical" evidence="2">
    <location>
        <begin position="3674"/>
        <end position="3694"/>
    </location>
</feature>
<feature type="domain" description="TNFR-Cys" evidence="4">
    <location>
        <begin position="1699"/>
        <end position="1730"/>
    </location>
</feature>
<evidence type="ECO:0000259" key="3">
    <source>
        <dbReference type="SMART" id="SM00181"/>
    </source>
</evidence>
<organism evidence="5 6">
    <name type="scientific">Triparma laevis f. inornata</name>
    <dbReference type="NCBI Taxonomy" id="1714386"/>
    <lineage>
        <taxon>Eukaryota</taxon>
        <taxon>Sar</taxon>
        <taxon>Stramenopiles</taxon>
        <taxon>Ochrophyta</taxon>
        <taxon>Bolidophyceae</taxon>
        <taxon>Parmales</taxon>
        <taxon>Triparmaceae</taxon>
        <taxon>Triparma</taxon>
    </lineage>
</organism>
<feature type="domain" description="TNFR-Cys" evidence="4">
    <location>
        <begin position="930"/>
        <end position="964"/>
    </location>
</feature>
<dbReference type="InterPro" id="IPR032466">
    <property type="entry name" value="Metal_Hydrolase"/>
</dbReference>
<feature type="transmembrane region" description="Helical" evidence="2">
    <location>
        <begin position="3583"/>
        <end position="3603"/>
    </location>
</feature>
<dbReference type="Gene3D" id="3.30.530.20">
    <property type="match status" value="1"/>
</dbReference>
<feature type="transmembrane region" description="Helical" evidence="2">
    <location>
        <begin position="3820"/>
        <end position="3849"/>
    </location>
</feature>
<dbReference type="GO" id="GO:0019239">
    <property type="term" value="F:deaminase activity"/>
    <property type="evidence" value="ECO:0007669"/>
    <property type="project" value="InterPro"/>
</dbReference>
<dbReference type="PANTHER" id="PTHR46967:SF1">
    <property type="entry name" value="KERATIN-ASSOCIATED PROTEIN 16-1-LIKE"/>
    <property type="match status" value="1"/>
</dbReference>
<feature type="region of interest" description="Disordered" evidence="1">
    <location>
        <begin position="3441"/>
        <end position="3474"/>
    </location>
</feature>
<accession>A0A9W7B030</accession>
<feature type="transmembrane region" description="Helical" evidence="2">
    <location>
        <begin position="3786"/>
        <end position="3805"/>
    </location>
</feature>
<feature type="region of interest" description="Disordered" evidence="1">
    <location>
        <begin position="4206"/>
        <end position="4228"/>
    </location>
</feature>
<feature type="domain" description="TNFR-Cys" evidence="4">
    <location>
        <begin position="803"/>
        <end position="833"/>
    </location>
</feature>
<reference evidence="6" key="1">
    <citation type="journal article" date="2023" name="Commun. Biol.">
        <title>Genome analysis of Parmales, the sister group of diatoms, reveals the evolutionary specialization of diatoms from phago-mixotrophs to photoautotrophs.</title>
        <authorList>
            <person name="Ban H."/>
            <person name="Sato S."/>
            <person name="Yoshikawa S."/>
            <person name="Yamada K."/>
            <person name="Nakamura Y."/>
            <person name="Ichinomiya M."/>
            <person name="Sato N."/>
            <person name="Blanc-Mathieu R."/>
            <person name="Endo H."/>
            <person name="Kuwata A."/>
            <person name="Ogata H."/>
        </authorList>
    </citation>
    <scope>NUCLEOTIDE SEQUENCE [LARGE SCALE GENOMIC DNA]</scope>
</reference>
<keyword evidence="2" id="KW-0812">Transmembrane</keyword>
<feature type="domain" description="TNFR-Cys" evidence="4">
    <location>
        <begin position="2511"/>
        <end position="2549"/>
    </location>
</feature>
<dbReference type="SUPFAM" id="SSF51556">
    <property type="entry name" value="Metallo-dependent hydrolases"/>
    <property type="match status" value="1"/>
</dbReference>
<dbReference type="InterPro" id="IPR009030">
    <property type="entry name" value="Growth_fac_rcpt_cys_sf"/>
</dbReference>
<feature type="domain" description="TNFR-Cys" evidence="4">
    <location>
        <begin position="2701"/>
        <end position="2733"/>
    </location>
</feature>
<feature type="domain" description="EGF-like" evidence="3">
    <location>
        <begin position="2115"/>
        <end position="2162"/>
    </location>
</feature>
<evidence type="ECO:0000313" key="5">
    <source>
        <dbReference type="EMBL" id="GMH81251.1"/>
    </source>
</evidence>
<dbReference type="InterPro" id="IPR001365">
    <property type="entry name" value="A_deaminase_dom"/>
</dbReference>
<feature type="domain" description="EGF-like" evidence="3">
    <location>
        <begin position="802"/>
        <end position="859"/>
    </location>
</feature>
<feature type="compositionally biased region" description="Polar residues" evidence="1">
    <location>
        <begin position="3461"/>
        <end position="3472"/>
    </location>
</feature>
<feature type="domain" description="EGF-like" evidence="3">
    <location>
        <begin position="1514"/>
        <end position="1561"/>
    </location>
</feature>
<sequence length="4272" mass="446850">MDTAQLSHAQCAALPKTELHLHLDGSLSPEFVLRRAAARNISLPPDVHSPSDLRPSLMKMKAVQVAGGNVQQPGGNWTIFDFCNQFVQTAAELTEATSDLLTRLHQDHNVLLAEVRFCPTLHTLEGLSAQEALEAVLAGITEAKNTIAHPYEAGVIVCALRSKTEQEAVDLADLCERYLKCGVVGYDVAGDEGSFPLLPKMRKGILKAKELGIPVTLHAGEWPVNEKFGTSSIQNLEQATDSSSPILADRIGHACQLLHSPDQKVLNTIKTNRIPIECCLTSNCAWKIPSYKEHPILQMLTSDVVCCINCDNTMLSGTAEEEANPTGELIHLIDDVLRGVLASSNSSYPAPSIVALSELGEAQTQRHLTHTYTLITRDSWGDGWNGGRLDITNSAGQVINSNGPSSGCDWSPCQRSESISLTCGSHTAVISQTYGWAGERSWLIKNSYGTTVASGSVNSADSFTVPCDDDESSPEPPAPCDGAETYTIITRDTYGDTWNGGVLRVRNTATNAIITTSYGTSSGCKWGSCQRTETFPICCGSYSAQQSGSSWNSEIIWIIRDSSGSQVASATSTGTDYFSIACAPPPPPEPPPAAVGNAVIFRVTSKGWYDTQQSYARFYVNNQLGHTGSNGFNLVKLTTGSGGFEMTALATGLNMYTSPSSSSQNLYNVINALPEDTMVCASVADTGSGITSTGISGLQMIGGQATSFPFRHSYILCGKKGASSPIFEQTPAAEPFDNTLLICDNYSTLTVSATCTPDSDGAAVPQYCPAGSSNPSGGSDADSCVNCAAGKHSSAGSTSCTPCTAGKFSDAAATSCTICTAGTYQSASGSPSCEHCAAGKYLGDAGTTTSAHDTEADCTTCPAGSYSGATSAACIPCAAGKYALSSTTSLESSACSSCPAGKSSSESSVACTPCEAGFFSGASAASCTICASGTFSGSSSPACTPCAAGKYLVDSTTSPESSACLSCSPGSYSSSSSETCTICVTGKYAVDPNHVLDVEEVCQICPAGSFSDTQSATSCTTCPAGTYNADAGTSSVHHDSLLDCVVCQAGKYLPDAGTDRIHHDSEEKCFVCPSGTYLSDDGAVASNHVACTTCPFGKHNDDDGDKHTSHNGPEDCRLCAPGKYSKDSNGAQHCTSCENGETSGAGAEGCSSCNAGWVCNEDGTTVPCEPGEYSQDSPCLPCTPGYKCPGAMDRVLCPPGSSQPNGNENSCVPCVAGKFQPDSGKTFCLECTQGHFCPKASTAPIPCGSASLYCPTSSEIVQAATAGSYTLPATEETTAVRNGQQPCEAGCAVCGAGKFIASTCTTTSNTDCEDCAMDCDVDQGFVAPTQQRASCDYCGAGKYASTSTNACELCPPSEYSVGGASSCLSCDVNTYTDTNGATVCDYCDPGQIPHTNQQSCVLCDAGKTASIGDVGCELCPAGLYSGSGSGVCLYCDPGTYSNEGSSSCISCAGGKVSSNGAASCSNCVAGTYDDGNNVCHPCNAGSFSEAGSTSCDSSCPAGTYGRIGEATCNDCEAGKFAALGAASCELCEAGTWSGAKAGECVHCAPGKVSSMGAVSCTPCEAGFYSPEKAPGCTMCTSGKYSGDEAGECGVCIAGKMSGTGASSCAVCAAGKYSQLVSEDPPQGASQCTDCDAGKFSAEGSGSCAGSCEAGTFGGPGSSVCEDCNAGTYSGAGASMCINCVGGTYSGARAPECDSCPAGKFSSNAASECATCNAGLGYVSGPGQSQCSYCGAGKLADSSSKTCIDCEKGKSSTGGSDTCGNCETGRRSDTGASSCNTCEPGEIPIDELCTKCSKGMYAEFSATECSECNGLGQYSDDDGAAVCSNAPGGYKPNADRTGVTPCPPGRFSIGGATDCSTCVAGEFTSSEGAVGCTKASTCGAGRYIKTPSSPTADTECEDCAIGKASIGNKNSCDDCDVEGEYADASAMSSCKNAVAGTYPVLNRQDFELCPVGKFSPGGNNVCSECNAAEGYVAPNLGQASCDYCEAGKFASITSSTCENCQKGKYSIGGSSTCLPCAVETYTDENGATVCDFCDAGQVPSAYRQSCVVCEGGKFAGIGNVVCELCNAGLYSPSGAGVCSYCEPGTYSEEGSFECTSCPGGKVSSIGAAFCNDCVASTYDDGNNLCQPCRAGTLSDAGSTECNSDCPAGTRGKKGEATCIGCEAGKYSEAGADACENCQGGTYSSARAGACTDCDAGKYSGVSSHDCDTCDAGFFSHQKAQGCDQCGSGKYSGDGTGSCTVCEAGKWSHNGAPACAICERGTYSQVTCESEICVGASHCTDCESGKYSSAGSASCHGECEAGTYSNIAAHACNDCSPGRYSDTGASTCIICLGGKFSDAKAGSCETCAAGKFSSNAASECENCLSGQGYVSGPGQNQCSYCGAGKRADSASNTCINCKKGKFSTGGTDTCVDCPSGRRSDAASSGCSACEPGEIPIDQVCTKCERGKYAEFSSTECSACVDRGQYAAARGTAACNIAPGGFRPNDNRDGLQACQPGKYSVGGNTDCAECEKGKYAPSPGAVGCIAASTCSAGMYARNPSTPTTDTVCENCIKGKASSGSQTSCVACNDSGQYADAPKSAHCMVAPAGYSPATNRKSKVACPVGKYSTGGSDYCSECVAALGYVASTPDQTYCTNCNAGTYSSKGNVVCEECEEGLYSASGAGTCSYCVAGMFSMGGAASCELCPPGKVSSNGAASCDNCEAGKYDDGGNICQSCDAGKLSAAGSTSCDSDCPPGTYGESEGSVICLECDAGKFSTTGSDFCQNCVEGKFSEIAAGECSTCVAGKASSAGSAGCEVCTGGQFAIEESSYCSTCVPGRYSGEEAGECTLCSAGKKSANEASECIACAAGKKSEFEEGSSHCLECPAGTYSSVGSSSCHGECEAGTFSVVGSHSCTDCPPGKFSEAGYHLCSDCDGGTYSGSKAGSCLSCEAGKHSGVGATACDDCDATKGEVSGVDARASGCTACEPGEIPIDQACVKCEKGKYAEYEALSCDGCDGEGQFSDEDGAAACNFAPGGSKPRKNRDGIELCGINTFSIGAQDHCEECPEGSHAQEGKPACDRCLTGKYYDSKDIDCKLCPKNTFTISGATDLLGCEPCDKGLFSQEGAGYCKKCLTGTYYFEEKNACELCPAGTFSAEGTSSLEGCDECDNGFISDSGSGYCLPCEPGKYGSTDKKSCTSCEKGEYSAIASYEQCNNCEAGKYSNSTETEVCSRCLDHQTSDEGSSECRCANTFVEYDDKCTCRPGTTKEHGICVDCANGYFKPTYGTGECSSCDKSAVKGAIQSKTPFDSKFSCECSIGEFWLDEEPEVNNNGLKAHCHKCPDGVDCSKSGSTIGELNVLPGYWRSANNSFKVEKCYNKLACQKDEGGENANKTGSGDYYCTDGHTGPLCNICKDDFVMSVTGECDQCNMDLKVPYQLIIFGVLIVLIIVAIFAYRRYSKNRKRSPSGNQVTTTGRFRRASLTPNRTRRSSTVEMRGGAPSIEMDDIKGAKQTKTRNKRASTVANREAFDEERKKDTMFSRFRTKFKILTSFYQIVSQYEHVLEIRFPEVFENFGRWVSSIANLDALKLVQFGCIMKTDYHLKLLFSTLTPIILSFGIVLYYYAKRSRISAEKHEAHLDFCWTAFLTLTYLVFASVSTTLFKTFQCKQYGDDPNEYLVDDYQVNCASPEHKLAELYACFMMVVYPFGTTALYFVLLRKHRHQLQDEERYLEKNKKSLNYIAFLWEMYEPRMWWFEIFECVRRLSMTGMLVFVSPGSPTQIVIAILNSIVSIVMYSHLLPFEKDSDDNLAVVSNWSIFFTLFGALMVKTEVDQTENFNEKQIFGYLLIFVNVAGLGLIAAELAVIPCSYILRRLKAKLKHNGELKGLTEDHLFSPGLYWTYVEKLLKSGEYEAGWSLIEPELKDEDYSAWVSFIGAGTQWRCSDGDGPVDQIRATFIVDAEWKKVCAYLVNKENVQDKDTESGRNILTPYHEKELKGVKEEMGLAAEHVVGLKRYYVAKKMPFPFYDRDFMFEEWSGDCADGVGKMIIARSYIDERRESQKSSSNLRRKRAKIAIYAFLLKPTRSGGQLATEVTFVGGGFDLKGILATDLHGREVYLRMMERVVNELDWKFNEYEGGMNVSKSFVLRKGHHRSRKTQGKRMSGSVKNLGSGRGGTMNALVVNANREKEEDEIICSTPNCGGMEGCAVDEGNQKVYCAKCWAQWDGGGKPSGNIEESRVGERTAGSRRQSEFDKSLGFFKKKEEEGGGNFTAVMGVKKAAKKFNSLQATERNDDL</sequence>
<keyword evidence="2" id="KW-1133">Transmembrane helix</keyword>
<dbReference type="SUPFAM" id="SSF57184">
    <property type="entry name" value="Growth factor receptor domain"/>
    <property type="match status" value="14"/>
</dbReference>
<dbReference type="SMART" id="SM00181">
    <property type="entry name" value="EGF"/>
    <property type="match status" value="11"/>
</dbReference>
<dbReference type="InterPro" id="IPR011641">
    <property type="entry name" value="Tyr-kin_ephrin_A/B_rcpt-like"/>
</dbReference>
<keyword evidence="2" id="KW-0472">Membrane</keyword>
<feature type="domain" description="TNFR-Cys" evidence="4">
    <location>
        <begin position="861"/>
        <end position="895"/>
    </location>
</feature>
<dbReference type="Pfam" id="PF07699">
    <property type="entry name" value="Ephrin_rec_like"/>
    <property type="match status" value="1"/>
</dbReference>
<feature type="domain" description="TNFR-Cys" evidence="4">
    <location>
        <begin position="2084"/>
        <end position="2118"/>
    </location>
</feature>
<dbReference type="Gene3D" id="2.10.220.10">
    <property type="entry name" value="Hormone Receptor, Insulin-like Growth Factor Receptor 1, Chain A, domain 2"/>
    <property type="match status" value="2"/>
</dbReference>
<feature type="domain" description="EGF-like" evidence="3">
    <location>
        <begin position="2652"/>
        <end position="2699"/>
    </location>
</feature>
<dbReference type="Pfam" id="PF00962">
    <property type="entry name" value="A_deaminase"/>
    <property type="match status" value="1"/>
</dbReference>
<feature type="domain" description="EGF-like" evidence="3">
    <location>
        <begin position="2700"/>
        <end position="2748"/>
    </location>
</feature>
<feature type="compositionally biased region" description="Polar residues" evidence="1">
    <location>
        <begin position="3445"/>
        <end position="3454"/>
    </location>
</feature>
<evidence type="ECO:0008006" key="7">
    <source>
        <dbReference type="Google" id="ProtNLM"/>
    </source>
</evidence>
<dbReference type="EMBL" id="BLQM01000297">
    <property type="protein sequence ID" value="GMH81251.1"/>
    <property type="molecule type" value="Genomic_DNA"/>
</dbReference>
<dbReference type="Gene3D" id="3.20.20.140">
    <property type="entry name" value="Metal-dependent hydrolases"/>
    <property type="match status" value="1"/>
</dbReference>
<feature type="domain" description="TNFR-Cys" evidence="4">
    <location>
        <begin position="1861"/>
        <end position="1899"/>
    </location>
</feature>
<dbReference type="InterPro" id="IPR006212">
    <property type="entry name" value="Furin_repeat"/>
</dbReference>
<feature type="domain" description="EGF-like" evidence="3">
    <location>
        <begin position="876"/>
        <end position="928"/>
    </location>
</feature>
<evidence type="ECO:0000259" key="4">
    <source>
        <dbReference type="SMART" id="SM00208"/>
    </source>
</evidence>
<dbReference type="InterPro" id="IPR023393">
    <property type="entry name" value="START-like_dom_sf"/>
</dbReference>
<evidence type="ECO:0000256" key="1">
    <source>
        <dbReference type="SAM" id="MobiDB-lite"/>
    </source>
</evidence>
<feature type="domain" description="TNFR-Cys" evidence="4">
    <location>
        <begin position="2864"/>
        <end position="2897"/>
    </location>
</feature>
<dbReference type="SMART" id="SM00208">
    <property type="entry name" value="TNFR"/>
    <property type="match status" value="10"/>
</dbReference>
<evidence type="ECO:0000256" key="2">
    <source>
        <dbReference type="SAM" id="Phobius"/>
    </source>
</evidence>
<protein>
    <recommendedName>
        <fullName evidence="7">Adenosine deaminase</fullName>
    </recommendedName>
</protein>
<dbReference type="Proteomes" id="UP001162640">
    <property type="component" value="Unassembled WGS sequence"/>
</dbReference>
<feature type="domain" description="EGF-like" evidence="3">
    <location>
        <begin position="2283"/>
        <end position="2331"/>
    </location>
</feature>
<evidence type="ECO:0000313" key="6">
    <source>
        <dbReference type="Proteomes" id="UP001162640"/>
    </source>
</evidence>
<name>A0A9W7B030_9STRA</name>
<feature type="transmembrane region" description="Helical" evidence="2">
    <location>
        <begin position="3759"/>
        <end position="3779"/>
    </location>
</feature>
<comment type="caution">
    <text evidence="5">The sequence shown here is derived from an EMBL/GenBank/DDBJ whole genome shotgun (WGS) entry which is preliminary data.</text>
</comment>
<feature type="domain" description="TNFR-Cys" evidence="4">
    <location>
        <begin position="1435"/>
        <end position="1469"/>
    </location>
</feature>
<dbReference type="Gene3D" id="2.10.50.10">
    <property type="entry name" value="Tumor Necrosis Factor Receptor, subunit A, domain 2"/>
    <property type="match status" value="12"/>
</dbReference>
<feature type="compositionally biased region" description="Basic residues" evidence="1">
    <location>
        <begin position="4125"/>
        <end position="4136"/>
    </location>
</feature>
<feature type="region of interest" description="Disordered" evidence="1">
    <location>
        <begin position="4125"/>
        <end position="4146"/>
    </location>
</feature>
<feature type="domain" description="EGF-like" evidence="3">
    <location>
        <begin position="2749"/>
        <end position="2796"/>
    </location>
</feature>
<dbReference type="PANTHER" id="PTHR46967">
    <property type="entry name" value="INSULIN-LIKE GROWTH FACTOR BINDING PROTEIN,N-TERMINAL"/>
    <property type="match status" value="1"/>
</dbReference>
<proteinExistence type="predicted"/>
<feature type="domain" description="EGF-like" evidence="3">
    <location>
        <begin position="1874"/>
        <end position="1916"/>
    </location>
</feature>